<dbReference type="Proteomes" id="UP000249828">
    <property type="component" value="Unassembled WGS sequence"/>
</dbReference>
<feature type="coiled-coil region" evidence="1">
    <location>
        <begin position="63"/>
        <end position="90"/>
    </location>
</feature>
<protein>
    <submittedName>
        <fullName evidence="2">Uncharacterized protein</fullName>
    </submittedName>
</protein>
<comment type="caution">
    <text evidence="2">The sequence shown here is derived from an EMBL/GenBank/DDBJ whole genome shotgun (WGS) entry which is preliminary data.</text>
</comment>
<gene>
    <name evidence="2" type="ORF">CI088_07900</name>
</gene>
<keyword evidence="3" id="KW-1185">Reference proteome</keyword>
<name>A0A2W4BMZ7_9ENTE</name>
<dbReference type="RefSeq" id="WP_111247791.1">
    <property type="nucleotide sequence ID" value="NZ_PIEU01000057.1"/>
</dbReference>
<proteinExistence type="predicted"/>
<reference evidence="2 3" key="1">
    <citation type="submission" date="2017-11" db="EMBL/GenBank/DDBJ databases">
        <title>Draft genome sequence of Enterococcus plantarum TRW2 strain isolated from lettuce.</title>
        <authorList>
            <person name="Kim E.B."/>
            <person name="Marco M.L."/>
            <person name="Williams T.R."/>
            <person name="You I.H."/>
        </authorList>
    </citation>
    <scope>NUCLEOTIDE SEQUENCE [LARGE SCALE GENOMIC DNA]</scope>
    <source>
        <strain evidence="2 3">TRW2</strain>
    </source>
</reference>
<organism evidence="2 3">
    <name type="scientific">Enterococcus plantarum</name>
    <dbReference type="NCBI Taxonomy" id="1077675"/>
    <lineage>
        <taxon>Bacteria</taxon>
        <taxon>Bacillati</taxon>
        <taxon>Bacillota</taxon>
        <taxon>Bacilli</taxon>
        <taxon>Lactobacillales</taxon>
        <taxon>Enterococcaceae</taxon>
        <taxon>Enterococcus</taxon>
    </lineage>
</organism>
<dbReference type="EMBL" id="PIEU01000057">
    <property type="protein sequence ID" value="PZL74109.1"/>
    <property type="molecule type" value="Genomic_DNA"/>
</dbReference>
<keyword evidence="1" id="KW-0175">Coiled coil</keyword>
<accession>A0A2W4BMZ7</accession>
<dbReference type="AlphaFoldDB" id="A0A2W4BMZ7"/>
<evidence type="ECO:0000313" key="3">
    <source>
        <dbReference type="Proteomes" id="UP000249828"/>
    </source>
</evidence>
<evidence type="ECO:0000256" key="1">
    <source>
        <dbReference type="SAM" id="Coils"/>
    </source>
</evidence>
<sequence>MNIWIRNEVGYIDGYSLEEQPDLIQIKVKKEPVDFLNWYWDGEKLVRDVKNAPQPVPAEPTELELLQQENEELKERLDQTELSILELADMMLTVTEEGGEQ</sequence>
<evidence type="ECO:0000313" key="2">
    <source>
        <dbReference type="EMBL" id="PZL74109.1"/>
    </source>
</evidence>